<gene>
    <name evidence="1" type="ORF">MM415B02971_0008</name>
</gene>
<dbReference type="EMBL" id="MT142713">
    <property type="protein sequence ID" value="QJA87529.1"/>
    <property type="molecule type" value="Genomic_DNA"/>
</dbReference>
<organism evidence="1">
    <name type="scientific">viral metagenome</name>
    <dbReference type="NCBI Taxonomy" id="1070528"/>
    <lineage>
        <taxon>unclassified sequences</taxon>
        <taxon>metagenomes</taxon>
        <taxon>organismal metagenomes</taxon>
    </lineage>
</organism>
<reference evidence="1" key="1">
    <citation type="submission" date="2020-03" db="EMBL/GenBank/DDBJ databases">
        <title>The deep terrestrial virosphere.</title>
        <authorList>
            <person name="Holmfeldt K."/>
            <person name="Nilsson E."/>
            <person name="Simone D."/>
            <person name="Lopez-Fernandez M."/>
            <person name="Wu X."/>
            <person name="de Brujin I."/>
            <person name="Lundin D."/>
            <person name="Andersson A."/>
            <person name="Bertilsson S."/>
            <person name="Dopson M."/>
        </authorList>
    </citation>
    <scope>NUCLEOTIDE SEQUENCE</scope>
    <source>
        <strain evidence="1">MM415B02971</strain>
    </source>
</reference>
<name>A0A6M3KZK4_9ZZZZ</name>
<evidence type="ECO:0000313" key="1">
    <source>
        <dbReference type="EMBL" id="QJA87529.1"/>
    </source>
</evidence>
<proteinExistence type="predicted"/>
<sequence>MLNFEFLGLPLTHQKVVPGNTITSLSEYCYKYRIFKLNFDAGTDEIVANDWVVGATSGAVGRVKYISVTSGTWAGDNVVGYLLIDSWNGTAWTNNEKIKVAADATMADVNQAAAIVEATDAEYTLAGMLIFKHMLARTALVVCYANTALTDDTGGKPDQTALIGTPMVANASYLMKSYNAIKNFKAVDYTAASASILQVKFCF</sequence>
<protein>
    <submittedName>
        <fullName evidence="1">Uncharacterized protein</fullName>
    </submittedName>
</protein>
<accession>A0A6M3KZK4</accession>
<dbReference type="AlphaFoldDB" id="A0A6M3KZK4"/>